<evidence type="ECO:0000259" key="4">
    <source>
        <dbReference type="Pfam" id="PF00535"/>
    </source>
</evidence>
<evidence type="ECO:0000313" key="5">
    <source>
        <dbReference type="EMBL" id="TLD41257.1"/>
    </source>
</evidence>
<accession>A0A533Q989</accession>
<gene>
    <name evidence="5" type="ORF">JETT_2461</name>
</gene>
<dbReference type="PANTHER" id="PTHR43685">
    <property type="entry name" value="GLYCOSYLTRANSFERASE"/>
    <property type="match status" value="1"/>
</dbReference>
<dbReference type="Proteomes" id="UP000319783">
    <property type="component" value="Unassembled WGS sequence"/>
</dbReference>
<dbReference type="AlphaFoldDB" id="A0A533Q989"/>
<dbReference type="GO" id="GO:0016757">
    <property type="term" value="F:glycosyltransferase activity"/>
    <property type="evidence" value="ECO:0007669"/>
    <property type="project" value="UniProtKB-KW"/>
</dbReference>
<sequence length="327" mass="36940">MPVNFFIFICWYIFCLLKNMCSNTHVSLSVKLDISAMNNPNARISVVIVTRNRIQNLFHTLNQLYTLPERPPIIVVDNGSSDGTSEEVRMHYPETMVISLSKNLGPAGRNLGVQHTDCPYVAFSDDDSWWAPGSLAKAIDLFDSHPKLALIASRIFVGQEQRLDPICRKMSDGKLPVIPDCPGFPILGFIACGSIVRRSAYLAMGGFESRFGIGGEENLLAMDLAAHGWHLAYIEDIISYHYPSPIRNRNDRRRNEVRNTLWTAWLRRPVSIALLKTLSLLKPALNDPYTRDGLFDALKKLNWVIRSRQLIPKHVELALRILENGSK</sequence>
<proteinExistence type="inferred from homology"/>
<dbReference type="InterPro" id="IPR001173">
    <property type="entry name" value="Glyco_trans_2-like"/>
</dbReference>
<feature type="domain" description="Glycosyltransferase 2-like" evidence="4">
    <location>
        <begin position="45"/>
        <end position="201"/>
    </location>
</feature>
<keyword evidence="2" id="KW-0328">Glycosyltransferase</keyword>
<dbReference type="EMBL" id="SULG01000055">
    <property type="protein sequence ID" value="TLD41257.1"/>
    <property type="molecule type" value="Genomic_DNA"/>
</dbReference>
<name>A0A533Q989_9BACT</name>
<evidence type="ECO:0000256" key="2">
    <source>
        <dbReference type="ARBA" id="ARBA00022676"/>
    </source>
</evidence>
<evidence type="ECO:0000313" key="6">
    <source>
        <dbReference type="Proteomes" id="UP000319783"/>
    </source>
</evidence>
<protein>
    <submittedName>
        <fullName evidence="5">Putative transferase</fullName>
    </submittedName>
</protein>
<dbReference type="Pfam" id="PF00535">
    <property type="entry name" value="Glycos_transf_2"/>
    <property type="match status" value="1"/>
</dbReference>
<dbReference type="InterPro" id="IPR029044">
    <property type="entry name" value="Nucleotide-diphossugar_trans"/>
</dbReference>
<dbReference type="InterPro" id="IPR050834">
    <property type="entry name" value="Glycosyltransf_2"/>
</dbReference>
<dbReference type="PANTHER" id="PTHR43685:SF5">
    <property type="entry name" value="GLYCOSYLTRANSFERASE EPSE-RELATED"/>
    <property type="match status" value="1"/>
</dbReference>
<comment type="similarity">
    <text evidence="1">Belongs to the glycosyltransferase 2 family.</text>
</comment>
<dbReference type="Gene3D" id="3.90.550.10">
    <property type="entry name" value="Spore Coat Polysaccharide Biosynthesis Protein SpsA, Chain A"/>
    <property type="match status" value="1"/>
</dbReference>
<evidence type="ECO:0000256" key="1">
    <source>
        <dbReference type="ARBA" id="ARBA00006739"/>
    </source>
</evidence>
<reference evidence="5 6" key="1">
    <citation type="submission" date="2019-04" db="EMBL/GenBank/DDBJ databases">
        <title>Genome of a novel bacterium Candidatus Jettenia ecosi reconstructed from metagenome of an anammox bioreactor.</title>
        <authorList>
            <person name="Mardanov A.V."/>
            <person name="Beletsky A.V."/>
            <person name="Ravin N.V."/>
            <person name="Botchkova E.A."/>
            <person name="Litti Y.V."/>
            <person name="Nozhevnikova A.N."/>
        </authorList>
    </citation>
    <scope>NUCLEOTIDE SEQUENCE [LARGE SCALE GENOMIC DNA]</scope>
    <source>
        <strain evidence="5">J2</strain>
    </source>
</reference>
<keyword evidence="3 5" id="KW-0808">Transferase</keyword>
<evidence type="ECO:0000256" key="3">
    <source>
        <dbReference type="ARBA" id="ARBA00022679"/>
    </source>
</evidence>
<comment type="caution">
    <text evidence="5">The sequence shown here is derived from an EMBL/GenBank/DDBJ whole genome shotgun (WGS) entry which is preliminary data.</text>
</comment>
<organism evidence="5 6">
    <name type="scientific">Candidatus Jettenia ecosi</name>
    <dbReference type="NCBI Taxonomy" id="2494326"/>
    <lineage>
        <taxon>Bacteria</taxon>
        <taxon>Pseudomonadati</taxon>
        <taxon>Planctomycetota</taxon>
        <taxon>Candidatus Brocadiia</taxon>
        <taxon>Candidatus Brocadiales</taxon>
        <taxon>Candidatus Brocadiaceae</taxon>
        <taxon>Candidatus Jettenia</taxon>
    </lineage>
</organism>
<dbReference type="SUPFAM" id="SSF53448">
    <property type="entry name" value="Nucleotide-diphospho-sugar transferases"/>
    <property type="match status" value="1"/>
</dbReference>